<evidence type="ECO:0000256" key="2">
    <source>
        <dbReference type="ARBA" id="ARBA00006275"/>
    </source>
</evidence>
<evidence type="ECO:0000313" key="10">
    <source>
        <dbReference type="Proteomes" id="UP000038200"/>
    </source>
</evidence>
<organism evidence="8 10">
    <name type="scientific">Capnocytophaga canis</name>
    <dbReference type="NCBI Taxonomy" id="1848903"/>
    <lineage>
        <taxon>Bacteria</taxon>
        <taxon>Pseudomonadati</taxon>
        <taxon>Bacteroidota</taxon>
        <taxon>Flavobacteriia</taxon>
        <taxon>Flavobacteriales</taxon>
        <taxon>Flavobacteriaceae</taxon>
        <taxon>Capnocytophaga</taxon>
    </lineage>
</organism>
<dbReference type="Pfam" id="PF07980">
    <property type="entry name" value="SusD_RagB"/>
    <property type="match status" value="1"/>
</dbReference>
<comment type="similarity">
    <text evidence="2">Belongs to the SusD family.</text>
</comment>
<comment type="subcellular location">
    <subcellularLocation>
        <location evidence="1">Cell outer membrane</location>
    </subcellularLocation>
</comment>
<reference evidence="8 10" key="1">
    <citation type="submission" date="2015-01" db="EMBL/GenBank/DDBJ databases">
        <authorList>
            <person name="Xiang T."/>
            <person name="Song Y."/>
            <person name="Huang L."/>
            <person name="Wang B."/>
            <person name="Wu P."/>
        </authorList>
    </citation>
    <scope>NUCLEOTIDE SEQUENCE [LARGE SCALE GENOMIC DNA]</scope>
    <source>
        <strain evidence="8 10">CcD93</strain>
    </source>
</reference>
<reference evidence="9 11" key="2">
    <citation type="submission" date="2017-08" db="EMBL/GenBank/DDBJ databases">
        <title>Capnocytophaga canis 17-158 assembly.</title>
        <authorList>
            <person name="Gulvik C.A."/>
        </authorList>
    </citation>
    <scope>NUCLEOTIDE SEQUENCE [LARGE SCALE GENOMIC DNA]</scope>
    <source>
        <strain evidence="9 11">17-158</strain>
    </source>
</reference>
<proteinExistence type="inferred from homology"/>
<protein>
    <submittedName>
        <fullName evidence="9">RagB/SusD family nutrient uptake outer membrane protein</fullName>
    </submittedName>
    <submittedName>
        <fullName evidence="8">Starch-binding protein, SusD-like family</fullName>
    </submittedName>
</protein>
<dbReference type="RefSeq" id="WP_042005306.1">
    <property type="nucleotide sequence ID" value="NZ_CDOL01000002.1"/>
</dbReference>
<accession>A0A0B7IJB1</accession>
<evidence type="ECO:0000256" key="1">
    <source>
        <dbReference type="ARBA" id="ARBA00004442"/>
    </source>
</evidence>
<dbReference type="EMBL" id="NSDI01000016">
    <property type="protein sequence ID" value="RIY35249.1"/>
    <property type="molecule type" value="Genomic_DNA"/>
</dbReference>
<evidence type="ECO:0000256" key="5">
    <source>
        <dbReference type="ARBA" id="ARBA00023237"/>
    </source>
</evidence>
<dbReference type="InterPro" id="IPR012944">
    <property type="entry name" value="SusD_RagB_dom"/>
</dbReference>
<dbReference type="Proteomes" id="UP000265497">
    <property type="component" value="Unassembled WGS sequence"/>
</dbReference>
<evidence type="ECO:0000256" key="3">
    <source>
        <dbReference type="ARBA" id="ARBA00022729"/>
    </source>
</evidence>
<evidence type="ECO:0000313" key="9">
    <source>
        <dbReference type="EMBL" id="RIY35249.1"/>
    </source>
</evidence>
<keyword evidence="5" id="KW-0998">Cell outer membrane</keyword>
<dbReference type="AlphaFoldDB" id="A0A0B7IJB1"/>
<dbReference type="Gene3D" id="1.25.40.390">
    <property type="match status" value="1"/>
</dbReference>
<dbReference type="GO" id="GO:0009279">
    <property type="term" value="C:cell outer membrane"/>
    <property type="evidence" value="ECO:0007669"/>
    <property type="project" value="UniProtKB-SubCell"/>
</dbReference>
<evidence type="ECO:0000259" key="6">
    <source>
        <dbReference type="Pfam" id="PF07980"/>
    </source>
</evidence>
<dbReference type="InterPro" id="IPR011990">
    <property type="entry name" value="TPR-like_helical_dom_sf"/>
</dbReference>
<evidence type="ECO:0000256" key="4">
    <source>
        <dbReference type="ARBA" id="ARBA00023136"/>
    </source>
</evidence>
<evidence type="ECO:0000313" key="8">
    <source>
        <dbReference type="EMBL" id="CEN50058.1"/>
    </source>
</evidence>
<feature type="domain" description="RagB/SusD" evidence="6">
    <location>
        <begin position="365"/>
        <end position="520"/>
    </location>
</feature>
<keyword evidence="4" id="KW-0472">Membrane</keyword>
<keyword evidence="3" id="KW-0732">Signal</keyword>
<gene>
    <name evidence="8" type="ORF">CCAND93_100002</name>
    <name evidence="9" type="ORF">CKY20_11020</name>
</gene>
<dbReference type="CDD" id="cd08977">
    <property type="entry name" value="SusD"/>
    <property type="match status" value="1"/>
</dbReference>
<sequence>MKVFKYLTVLTSSLLLTVSCNDLDLGPEDYYGSQNFWKTEAQAKGYMLGLHRELRSNYANYWLLGEARGGTQITTSTSLANSVNYSVIKSQNLTSANTGVANWVGFYGNILRINWAIKQIENADYLKEADKQQMLAQSYGIRAWYYFWLYRTYGGVPLNKESKVLDQTPENGIDLYTKRSTPKNVLDFIKEDITKSESYFGNSTNLVKSQWTIYTTKMLKAEVYLWSAKVTTGDQSPSETDLATAESALSFVRDSGRFSLLPSFSNVFDHNNKENAEIIFTMPFLENEATNHFSEFMYNPNDFNSKFNADGVSIGTNDPLNIASGAGIFRNEYIFPLFEQFDTADSRKRATFYDFYGTATGGGRGIVLTKYMGFINTSGKRIWSSDVPVYRYSDVLLMLAEVENKKGGDPAQYINQVRKRAYGTNYNATVHGYTNGSFAENELAILKERDKEFVAENKRWFDIIRLQDASGKPLVFSTEANYNSSTTPILNPSTEAHKVLWPINKGVTDTDPEVEQTPGY</sequence>
<dbReference type="OrthoDB" id="5694214at2"/>
<dbReference type="Proteomes" id="UP000038200">
    <property type="component" value="Unassembled WGS sequence"/>
</dbReference>
<evidence type="ECO:0000313" key="11">
    <source>
        <dbReference type="Proteomes" id="UP000265497"/>
    </source>
</evidence>
<dbReference type="Pfam" id="PF14322">
    <property type="entry name" value="SusD-like_3"/>
    <property type="match status" value="1"/>
</dbReference>
<feature type="domain" description="SusD-like N-terminal" evidence="7">
    <location>
        <begin position="71"/>
        <end position="208"/>
    </location>
</feature>
<dbReference type="EMBL" id="CDOL01000002">
    <property type="protein sequence ID" value="CEN50058.1"/>
    <property type="molecule type" value="Genomic_DNA"/>
</dbReference>
<dbReference type="PROSITE" id="PS51257">
    <property type="entry name" value="PROKAR_LIPOPROTEIN"/>
    <property type="match status" value="1"/>
</dbReference>
<evidence type="ECO:0000259" key="7">
    <source>
        <dbReference type="Pfam" id="PF14322"/>
    </source>
</evidence>
<name>A0A0B7IJB1_9FLAO</name>
<dbReference type="SUPFAM" id="SSF48452">
    <property type="entry name" value="TPR-like"/>
    <property type="match status" value="1"/>
</dbReference>
<dbReference type="InterPro" id="IPR033985">
    <property type="entry name" value="SusD-like_N"/>
</dbReference>